<protein>
    <submittedName>
        <fullName evidence="2">Uncharacterized protein</fullName>
    </submittedName>
</protein>
<gene>
    <name evidence="2" type="ORF">JDW19_22070</name>
</gene>
<feature type="transmembrane region" description="Helical" evidence="1">
    <location>
        <begin position="33"/>
        <end position="50"/>
    </location>
</feature>
<sequence length="109" mass="12508">MDVRRSKTKAFLSGGFLFLSHQGADIIYNSFTSIFFAALTAITLITLPKLEARVSKRTMLKVRISIITTVLLIGVVLYIIDPQWWIIVAFAIFFVTLPIFLLKRWREKS</sequence>
<dbReference type="AlphaFoldDB" id="A0A8I1J575"/>
<evidence type="ECO:0000256" key="1">
    <source>
        <dbReference type="SAM" id="Phobius"/>
    </source>
</evidence>
<name>A0A8I1J575_PAEPO</name>
<reference evidence="2" key="1">
    <citation type="submission" date="2020-12" db="EMBL/GenBank/DDBJ databases">
        <title>Paenibacillus polymyxa LMG 27872: a double-edged sword.</title>
        <authorList>
            <person name="Langendries S."/>
            <person name="Garcia Mendez S."/>
            <person name="Beirinckx S."/>
            <person name="Viaene T."/>
            <person name="Baeyen S."/>
            <person name="Goeminne G."/>
            <person name="Willems A."/>
            <person name="Debode J."/>
            <person name="Goormachtig S."/>
        </authorList>
    </citation>
    <scope>NUCLEOTIDE SEQUENCE</scope>
    <source>
        <strain evidence="2">LMG 27872</strain>
    </source>
</reference>
<dbReference type="EMBL" id="JAEHFQ010000015">
    <property type="protein sequence ID" value="MBM0635794.1"/>
    <property type="molecule type" value="Genomic_DNA"/>
</dbReference>
<dbReference type="Proteomes" id="UP000650605">
    <property type="component" value="Unassembled WGS sequence"/>
</dbReference>
<evidence type="ECO:0000313" key="3">
    <source>
        <dbReference type="Proteomes" id="UP000650605"/>
    </source>
</evidence>
<proteinExistence type="predicted"/>
<keyword evidence="1" id="KW-0812">Transmembrane</keyword>
<evidence type="ECO:0000313" key="2">
    <source>
        <dbReference type="EMBL" id="MBM0635794.1"/>
    </source>
</evidence>
<feature type="transmembrane region" description="Helical" evidence="1">
    <location>
        <begin position="62"/>
        <end position="79"/>
    </location>
</feature>
<organism evidence="2 3">
    <name type="scientific">Paenibacillus polymyxa</name>
    <name type="common">Bacillus polymyxa</name>
    <dbReference type="NCBI Taxonomy" id="1406"/>
    <lineage>
        <taxon>Bacteria</taxon>
        <taxon>Bacillati</taxon>
        <taxon>Bacillota</taxon>
        <taxon>Bacilli</taxon>
        <taxon>Bacillales</taxon>
        <taxon>Paenibacillaceae</taxon>
        <taxon>Paenibacillus</taxon>
    </lineage>
</organism>
<keyword evidence="1" id="KW-1133">Transmembrane helix</keyword>
<feature type="transmembrane region" description="Helical" evidence="1">
    <location>
        <begin position="85"/>
        <end position="102"/>
    </location>
</feature>
<keyword evidence="1" id="KW-0472">Membrane</keyword>
<comment type="caution">
    <text evidence="2">The sequence shown here is derived from an EMBL/GenBank/DDBJ whole genome shotgun (WGS) entry which is preliminary data.</text>
</comment>
<accession>A0A8I1J575</accession>